<dbReference type="InterPro" id="IPR018631">
    <property type="entry name" value="AAA-ATPase-like_dom"/>
</dbReference>
<dbReference type="RefSeq" id="WP_149945571.1">
    <property type="nucleotide sequence ID" value="NZ_JADMXV010000059.1"/>
</dbReference>
<sequence>MNQPVKRKRIPYGMMNFIDVREDDCYYVDKTHYIPLIENANKYFFYIRPRRFGKSLTISMLHHYYNILEADKFEKWYGDLYIGKHPTPERNSYLIIYLNFAVVNAELKSYRQSLDAHCNTEFNFFCDVYAQYLPEGIKEEMNKKKGAVEQLDYLYKECTKTNQQIYLFIDEYDHFTNKILSEPSCLEDYKSETHGTGYLRSFFDTVKAGTYSTIKRCFVTGVSPVTMDDLTSGFNIGTNYSLSPEFNEMTGFTEEEVRAMLDYYATTCEFHHSTDELIEAMKPWYDNYCFAKKSYGRTTMYNSNMVLYFLDNYIRNKGEMPDDMVEENIRVDYNKLRMLIRKDKEFAHDASTIQTLVQQGYVTGELKTGFPAETVAEPDNFISLLFYFGMLTISGTLEGETKLIIPNQVVREQLYSYLLDTYNEADLRFDNWEKGKLASAMAYRGDWKAYFDYIAECLHRYSSQRDKQKGEAYVHGFTLAMTAQNRFYRPISEQENQEGYADIFMLPLLDIYKDMLHSYIIELKYAKGKDSNEKVEQLRQEAITQANRYAASETVQKAIGTTTLHKIIVVYQGMKMVVCEEV</sequence>
<organism evidence="2 3">
    <name type="scientific">Bacteroides ovatus</name>
    <dbReference type="NCBI Taxonomy" id="28116"/>
    <lineage>
        <taxon>Bacteria</taxon>
        <taxon>Pseudomonadati</taxon>
        <taxon>Bacteroidota</taxon>
        <taxon>Bacteroidia</taxon>
        <taxon>Bacteroidales</taxon>
        <taxon>Bacteroidaceae</taxon>
        <taxon>Bacteroides</taxon>
    </lineage>
</organism>
<feature type="domain" description="AAA-ATPase-like" evidence="1">
    <location>
        <begin position="11"/>
        <end position="231"/>
    </location>
</feature>
<dbReference type="AlphaFoldDB" id="A0A5M5CYX3"/>
<dbReference type="InterPro" id="IPR012547">
    <property type="entry name" value="PDDEXK_9"/>
</dbReference>
<dbReference type="PANTHER" id="PTHR34825">
    <property type="entry name" value="CONSERVED PROTEIN, WITH A WEAK D-GALACTARATE DEHYDRATASE/ALTRONATE HYDROLASE DOMAIN"/>
    <property type="match status" value="1"/>
</dbReference>
<reference evidence="2 3" key="1">
    <citation type="journal article" date="2019" name="Nat. Med.">
        <title>A library of human gut bacterial isolates paired with longitudinal multiomics data enables mechanistic microbiome research.</title>
        <authorList>
            <person name="Poyet M."/>
            <person name="Groussin M."/>
            <person name="Gibbons S.M."/>
            <person name="Avila-Pacheco J."/>
            <person name="Jiang X."/>
            <person name="Kearney S.M."/>
            <person name="Perrotta A.R."/>
            <person name="Berdy B."/>
            <person name="Zhao S."/>
            <person name="Lieberman T.D."/>
            <person name="Swanson P.K."/>
            <person name="Smith M."/>
            <person name="Roesemann S."/>
            <person name="Alexander J.E."/>
            <person name="Rich S.A."/>
            <person name="Livny J."/>
            <person name="Vlamakis H."/>
            <person name="Clish C."/>
            <person name="Bullock K."/>
            <person name="Deik A."/>
            <person name="Scott J."/>
            <person name="Pierce K.A."/>
            <person name="Xavier R.J."/>
            <person name="Alm E.J."/>
        </authorList>
    </citation>
    <scope>NUCLEOTIDE SEQUENCE [LARGE SCALE GENOMIC DNA]</scope>
    <source>
        <strain evidence="2 3">BIOML-A134</strain>
    </source>
</reference>
<evidence type="ECO:0000313" key="3">
    <source>
        <dbReference type="Proteomes" id="UP000473905"/>
    </source>
</evidence>
<dbReference type="Pfam" id="PF08011">
    <property type="entry name" value="PDDEXK_9"/>
    <property type="match status" value="1"/>
</dbReference>
<accession>A0A5M5CYX3</accession>
<dbReference type="PANTHER" id="PTHR34825:SF2">
    <property type="entry name" value="AAA-ATPASE-LIKE DOMAIN-CONTAINING PROTEIN"/>
    <property type="match status" value="1"/>
</dbReference>
<proteinExistence type="predicted"/>
<evidence type="ECO:0000313" key="2">
    <source>
        <dbReference type="EMBL" id="KAA4088511.1"/>
    </source>
</evidence>
<protein>
    <submittedName>
        <fullName evidence="2">AAA family ATPase</fullName>
    </submittedName>
</protein>
<gene>
    <name evidence="2" type="ORF">F3D66_30460</name>
</gene>
<dbReference type="Pfam" id="PF09820">
    <property type="entry name" value="AAA-ATPase_like"/>
    <property type="match status" value="1"/>
</dbReference>
<dbReference type="Proteomes" id="UP000473905">
    <property type="component" value="Unassembled WGS sequence"/>
</dbReference>
<evidence type="ECO:0000259" key="1">
    <source>
        <dbReference type="Pfam" id="PF09820"/>
    </source>
</evidence>
<name>A0A5M5CYX3_BACOV</name>
<keyword evidence="3" id="KW-1185">Reference proteome</keyword>
<dbReference type="EMBL" id="VWKB01000078">
    <property type="protein sequence ID" value="KAA4088511.1"/>
    <property type="molecule type" value="Genomic_DNA"/>
</dbReference>
<comment type="caution">
    <text evidence="2">The sequence shown here is derived from an EMBL/GenBank/DDBJ whole genome shotgun (WGS) entry which is preliminary data.</text>
</comment>